<evidence type="ECO:0000256" key="2">
    <source>
        <dbReference type="ARBA" id="ARBA00023015"/>
    </source>
</evidence>
<evidence type="ECO:0000313" key="9">
    <source>
        <dbReference type="EMBL" id="CAB5027648.1"/>
    </source>
</evidence>
<comment type="similarity">
    <text evidence="1">Belongs to the sigma-70 factor family.</text>
</comment>
<dbReference type="Pfam" id="PF00140">
    <property type="entry name" value="Sigma70_r1_2"/>
    <property type="match status" value="1"/>
</dbReference>
<evidence type="ECO:0000256" key="5">
    <source>
        <dbReference type="ARBA" id="ARBA00023163"/>
    </source>
</evidence>
<dbReference type="EMBL" id="CAFBLT010000003">
    <property type="protein sequence ID" value="CAB4883229.1"/>
    <property type="molecule type" value="Genomic_DNA"/>
</dbReference>
<dbReference type="InterPro" id="IPR007627">
    <property type="entry name" value="RNA_pol_sigma70_r2"/>
</dbReference>
<evidence type="ECO:0000256" key="4">
    <source>
        <dbReference type="ARBA" id="ARBA00023125"/>
    </source>
</evidence>
<sequence length="288" mass="32109">MEGVAIMNNPRRSSSAQADSLGLLLRDLDQYPMPNYDEQVELAKRVATGDDEAKKQMVAANLRLVLHWARRYQDRGVELVDLVQEGTFGLLRAVEKFDWERGFKFSTYATWWIRQALQRAVQQHGRTIRIPLEVGEQLQRIDAATAELVGLYGRRPTDAELDEATGMTTQQRRNLEGIAGVSASLDQPASSDSSTVLGDLVAPDREDWVGDVEQGMVDDRLKMAVEQLDTLQRDVLTRRFGLDGKPPTSLQATADALGVGVRRVRRAEVEGLAALERDDAVLSIHEEV</sequence>
<dbReference type="Pfam" id="PF04542">
    <property type="entry name" value="Sigma70_r2"/>
    <property type="match status" value="1"/>
</dbReference>
<dbReference type="NCBIfam" id="TIGR02937">
    <property type="entry name" value="sigma70-ECF"/>
    <property type="match status" value="1"/>
</dbReference>
<evidence type="ECO:0000256" key="3">
    <source>
        <dbReference type="ARBA" id="ARBA00023082"/>
    </source>
</evidence>
<dbReference type="PRINTS" id="PR00046">
    <property type="entry name" value="SIGMA70FCT"/>
</dbReference>
<evidence type="ECO:0000313" key="7">
    <source>
        <dbReference type="EMBL" id="CAB4832608.1"/>
    </source>
</evidence>
<dbReference type="PANTHER" id="PTHR30603:SF60">
    <property type="entry name" value="RNA POLYMERASE SIGMA FACTOR RPOD"/>
    <property type="match status" value="1"/>
</dbReference>
<dbReference type="Pfam" id="PF04539">
    <property type="entry name" value="Sigma70_r3"/>
    <property type="match status" value="1"/>
</dbReference>
<keyword evidence="3" id="KW-0731">Sigma factor</keyword>
<organism evidence="7">
    <name type="scientific">freshwater metagenome</name>
    <dbReference type="NCBI Taxonomy" id="449393"/>
    <lineage>
        <taxon>unclassified sequences</taxon>
        <taxon>metagenomes</taxon>
        <taxon>ecological metagenomes</taxon>
    </lineage>
</organism>
<dbReference type="EMBL" id="CAFBPM010000014">
    <property type="protein sequence ID" value="CAB5027648.1"/>
    <property type="molecule type" value="Genomic_DNA"/>
</dbReference>
<dbReference type="InterPro" id="IPR050239">
    <property type="entry name" value="Sigma-70_RNA_pol_init_factors"/>
</dbReference>
<keyword evidence="2" id="KW-0805">Transcription regulation</keyword>
<dbReference type="InterPro" id="IPR007624">
    <property type="entry name" value="RNA_pol_sigma70_r3"/>
</dbReference>
<feature type="domain" description="RNA polymerase sigma-70" evidence="6">
    <location>
        <begin position="81"/>
        <end position="94"/>
    </location>
</feature>
<dbReference type="GO" id="GO:0003677">
    <property type="term" value="F:DNA binding"/>
    <property type="evidence" value="ECO:0007669"/>
    <property type="project" value="UniProtKB-KW"/>
</dbReference>
<dbReference type="Gene3D" id="1.10.601.10">
    <property type="entry name" value="RNA Polymerase Primary Sigma Factor"/>
    <property type="match status" value="1"/>
</dbReference>
<dbReference type="InterPro" id="IPR014284">
    <property type="entry name" value="RNA_pol_sigma-70_dom"/>
</dbReference>
<dbReference type="SUPFAM" id="SSF88946">
    <property type="entry name" value="Sigma2 domain of RNA polymerase sigma factors"/>
    <property type="match status" value="1"/>
</dbReference>
<protein>
    <submittedName>
        <fullName evidence="7">Unannotated protein</fullName>
    </submittedName>
</protein>
<dbReference type="PIRSF" id="PIRSF000770">
    <property type="entry name" value="RNA_pol_sigma-SigE/K"/>
    <property type="match status" value="1"/>
</dbReference>
<dbReference type="Gene3D" id="1.10.10.10">
    <property type="entry name" value="Winged helix-like DNA-binding domain superfamily/Winged helix DNA-binding domain"/>
    <property type="match status" value="2"/>
</dbReference>
<dbReference type="GO" id="GO:0016987">
    <property type="term" value="F:sigma factor activity"/>
    <property type="evidence" value="ECO:0007669"/>
    <property type="project" value="UniProtKB-KW"/>
</dbReference>
<dbReference type="InterPro" id="IPR013325">
    <property type="entry name" value="RNA_pol_sigma_r2"/>
</dbReference>
<dbReference type="InterPro" id="IPR007630">
    <property type="entry name" value="RNA_pol_sigma70_r4"/>
</dbReference>
<dbReference type="InterPro" id="IPR000943">
    <property type="entry name" value="RNA_pol_sigma70"/>
</dbReference>
<dbReference type="EMBL" id="CAFABE010000075">
    <property type="protein sequence ID" value="CAB4832608.1"/>
    <property type="molecule type" value="Genomic_DNA"/>
</dbReference>
<accession>A0A6J7AJM2</accession>
<evidence type="ECO:0000313" key="8">
    <source>
        <dbReference type="EMBL" id="CAB4883229.1"/>
    </source>
</evidence>
<proteinExistence type="inferred from homology"/>
<dbReference type="PANTHER" id="PTHR30603">
    <property type="entry name" value="RNA POLYMERASE SIGMA FACTOR RPO"/>
    <property type="match status" value="1"/>
</dbReference>
<evidence type="ECO:0000259" key="6">
    <source>
        <dbReference type="PROSITE" id="PS00715"/>
    </source>
</evidence>
<keyword evidence="4" id="KW-0238">DNA-binding</keyword>
<dbReference type="PROSITE" id="PS00715">
    <property type="entry name" value="SIGMA70_1"/>
    <property type="match status" value="1"/>
</dbReference>
<dbReference type="InterPro" id="IPR036388">
    <property type="entry name" value="WH-like_DNA-bd_sf"/>
</dbReference>
<keyword evidence="5" id="KW-0804">Transcription</keyword>
<dbReference type="AlphaFoldDB" id="A0A6J7AJM2"/>
<dbReference type="Pfam" id="PF04545">
    <property type="entry name" value="Sigma70_r4"/>
    <property type="match status" value="1"/>
</dbReference>
<reference evidence="7" key="1">
    <citation type="submission" date="2020-05" db="EMBL/GenBank/DDBJ databases">
        <authorList>
            <person name="Chiriac C."/>
            <person name="Salcher M."/>
            <person name="Ghai R."/>
            <person name="Kavagutti S V."/>
        </authorList>
    </citation>
    <scope>NUCLEOTIDE SEQUENCE</scope>
</reference>
<dbReference type="InterPro" id="IPR013324">
    <property type="entry name" value="RNA_pol_sigma_r3/r4-like"/>
</dbReference>
<dbReference type="InterPro" id="IPR009042">
    <property type="entry name" value="RNA_pol_sigma70_r1_2"/>
</dbReference>
<name>A0A6J7AJM2_9ZZZZ</name>
<dbReference type="GO" id="GO:0006352">
    <property type="term" value="P:DNA-templated transcription initiation"/>
    <property type="evidence" value="ECO:0007669"/>
    <property type="project" value="InterPro"/>
</dbReference>
<gene>
    <name evidence="7" type="ORF">UFOPK3164_01357</name>
    <name evidence="8" type="ORF">UFOPK3427_01735</name>
    <name evidence="9" type="ORF">UFOPK4112_01344</name>
</gene>
<dbReference type="SUPFAM" id="SSF88659">
    <property type="entry name" value="Sigma3 and sigma4 domains of RNA polymerase sigma factors"/>
    <property type="match status" value="2"/>
</dbReference>
<evidence type="ECO:0000256" key="1">
    <source>
        <dbReference type="ARBA" id="ARBA00007788"/>
    </source>
</evidence>